<dbReference type="InterPro" id="IPR006311">
    <property type="entry name" value="TAT_signal"/>
</dbReference>
<evidence type="ECO:0000313" key="7">
    <source>
        <dbReference type="Proteomes" id="UP000306196"/>
    </source>
</evidence>
<dbReference type="SUPFAM" id="SSF51905">
    <property type="entry name" value="FAD/NAD(P)-binding domain"/>
    <property type="match status" value="1"/>
</dbReference>
<dbReference type="Pfam" id="PF12831">
    <property type="entry name" value="FAD_oxidored"/>
    <property type="match status" value="1"/>
</dbReference>
<evidence type="ECO:0000256" key="4">
    <source>
        <dbReference type="ARBA" id="ARBA00023004"/>
    </source>
</evidence>
<dbReference type="PANTHER" id="PTHR43498">
    <property type="entry name" value="FERREDOXIN:COB-COM HETERODISULFIDE REDUCTASE SUBUNIT A"/>
    <property type="match status" value="1"/>
</dbReference>
<evidence type="ECO:0000256" key="3">
    <source>
        <dbReference type="ARBA" id="ARBA00023002"/>
    </source>
</evidence>
<evidence type="ECO:0000256" key="2">
    <source>
        <dbReference type="ARBA" id="ARBA00022723"/>
    </source>
</evidence>
<keyword evidence="3" id="KW-0560">Oxidoreductase</keyword>
<gene>
    <name evidence="6" type="ORF">FEM03_14370</name>
</gene>
<dbReference type="Proteomes" id="UP000306196">
    <property type="component" value="Unassembled WGS sequence"/>
</dbReference>
<dbReference type="GO" id="GO:0016491">
    <property type="term" value="F:oxidoreductase activity"/>
    <property type="evidence" value="ECO:0007669"/>
    <property type="project" value="UniProtKB-KW"/>
</dbReference>
<keyword evidence="4" id="KW-0408">Iron</keyword>
<dbReference type="OrthoDB" id="177652at2"/>
<dbReference type="InterPro" id="IPR039650">
    <property type="entry name" value="HdrA-like"/>
</dbReference>
<dbReference type="InterPro" id="IPR036188">
    <property type="entry name" value="FAD/NAD-bd_sf"/>
</dbReference>
<dbReference type="EMBL" id="VAUV01000010">
    <property type="protein sequence ID" value="TLD69916.1"/>
    <property type="molecule type" value="Genomic_DNA"/>
</dbReference>
<dbReference type="PANTHER" id="PTHR43498:SF1">
    <property type="entry name" value="COB--COM HETERODISULFIDE REDUCTASE IRON-SULFUR SUBUNIT A"/>
    <property type="match status" value="1"/>
</dbReference>
<name>A0A5R8KC93_9BACT</name>
<comment type="caution">
    <text evidence="6">The sequence shown here is derived from an EMBL/GenBank/DDBJ whole genome shotgun (WGS) entry which is preliminary data.</text>
</comment>
<accession>A0A5R8KC93</accession>
<keyword evidence="1" id="KW-0004">4Fe-4S</keyword>
<dbReference type="RefSeq" id="WP_138086971.1">
    <property type="nucleotide sequence ID" value="NZ_VAUV01000010.1"/>
</dbReference>
<keyword evidence="7" id="KW-1185">Reference proteome</keyword>
<dbReference type="AlphaFoldDB" id="A0A5R8KC93"/>
<evidence type="ECO:0000256" key="5">
    <source>
        <dbReference type="ARBA" id="ARBA00023014"/>
    </source>
</evidence>
<organism evidence="6 7">
    <name type="scientific">Phragmitibacter flavus</name>
    <dbReference type="NCBI Taxonomy" id="2576071"/>
    <lineage>
        <taxon>Bacteria</taxon>
        <taxon>Pseudomonadati</taxon>
        <taxon>Verrucomicrobiota</taxon>
        <taxon>Verrucomicrobiia</taxon>
        <taxon>Verrucomicrobiales</taxon>
        <taxon>Verrucomicrobiaceae</taxon>
        <taxon>Phragmitibacter</taxon>
    </lineage>
</organism>
<sequence>MPIQSPSSASPNRRHFLGSALAGITGTPLLLSNATASTTPINSGLNEPTRNLPITDDVDVIVCGSGPAGIGAAITAARSGAKVRLFEVHGCLGGVWTAGLLSYVLDAKNTGLNQEIVNELTARSGFKANTKSAYFYDPEEMKLLLEEMCVAAGVKIQLFSRVVAAYKDDNKRLSTIVTESKSGRQAWKARVFIDTTGDGDLGHLAGCEWELGENQACPCQPMTMMAMVTVPNPEALQPFASHYGSPSWRKEPVENLRAEMARFGHNPTYGTPSLFHVRDGLFNLMINHEYAVRADDADAITAATLRARAEIHTITRGLRKLGGPWDGLLLVATAEQIGVRDGRRIKGRYFMTKEDLIEGRQQDDGVVTVTFNVDIHAVTKKDNETKPYHNAGVKTKPYHIPLRALIAKDVDGLMMAGRCISGDFISHASYRVTGNAVAMGEAAGVTSAIAAQSKRQPHEVDWSESKGQLAKIAQA</sequence>
<dbReference type="GO" id="GO:0046872">
    <property type="term" value="F:metal ion binding"/>
    <property type="evidence" value="ECO:0007669"/>
    <property type="project" value="UniProtKB-KW"/>
</dbReference>
<keyword evidence="5" id="KW-0411">Iron-sulfur</keyword>
<dbReference type="Gene3D" id="3.50.50.60">
    <property type="entry name" value="FAD/NAD(P)-binding domain"/>
    <property type="match status" value="1"/>
</dbReference>
<dbReference type="GO" id="GO:0051539">
    <property type="term" value="F:4 iron, 4 sulfur cluster binding"/>
    <property type="evidence" value="ECO:0007669"/>
    <property type="project" value="UniProtKB-KW"/>
</dbReference>
<protein>
    <submittedName>
        <fullName evidence="6">FAD-dependent oxidoreductase</fullName>
    </submittedName>
</protein>
<evidence type="ECO:0000313" key="6">
    <source>
        <dbReference type="EMBL" id="TLD69916.1"/>
    </source>
</evidence>
<proteinExistence type="predicted"/>
<dbReference type="PROSITE" id="PS51318">
    <property type="entry name" value="TAT"/>
    <property type="match status" value="1"/>
</dbReference>
<keyword evidence="2" id="KW-0479">Metal-binding</keyword>
<reference evidence="6 7" key="1">
    <citation type="submission" date="2019-05" db="EMBL/GenBank/DDBJ databases">
        <title>Verrucobacter flavum gen. nov., sp. nov. a new member of the family Verrucomicrobiaceae.</title>
        <authorList>
            <person name="Szuroczki S."/>
            <person name="Abbaszade G."/>
            <person name="Szabo A."/>
            <person name="Felfoldi T."/>
            <person name="Schumann P."/>
            <person name="Boka K."/>
            <person name="Keki Z."/>
            <person name="Toumi M."/>
            <person name="Toth E."/>
        </authorList>
    </citation>
    <scope>NUCLEOTIDE SEQUENCE [LARGE SCALE GENOMIC DNA]</scope>
    <source>
        <strain evidence="6 7">MG-N-17</strain>
    </source>
</reference>
<evidence type="ECO:0000256" key="1">
    <source>
        <dbReference type="ARBA" id="ARBA00022485"/>
    </source>
</evidence>